<name>T1IQF2_STRMM</name>
<proteinExistence type="predicted"/>
<reference evidence="1" key="2">
    <citation type="submission" date="2015-02" db="UniProtKB">
        <authorList>
            <consortium name="EnsemblMetazoa"/>
        </authorList>
    </citation>
    <scope>IDENTIFICATION</scope>
</reference>
<dbReference type="EMBL" id="JH431307">
    <property type="status" value="NOT_ANNOTATED_CDS"/>
    <property type="molecule type" value="Genomic_DNA"/>
</dbReference>
<reference evidence="2" key="1">
    <citation type="submission" date="2011-05" db="EMBL/GenBank/DDBJ databases">
        <authorList>
            <person name="Richards S.R."/>
            <person name="Qu J."/>
            <person name="Jiang H."/>
            <person name="Jhangiani S.N."/>
            <person name="Agravi P."/>
            <person name="Goodspeed R."/>
            <person name="Gross S."/>
            <person name="Mandapat C."/>
            <person name="Jackson L."/>
            <person name="Mathew T."/>
            <person name="Pu L."/>
            <person name="Thornton R."/>
            <person name="Saada N."/>
            <person name="Wilczek-Boney K.B."/>
            <person name="Lee S."/>
            <person name="Kovar C."/>
            <person name="Wu Y."/>
            <person name="Scherer S.E."/>
            <person name="Worley K.C."/>
            <person name="Muzny D.M."/>
            <person name="Gibbs R."/>
        </authorList>
    </citation>
    <scope>NUCLEOTIDE SEQUENCE</scope>
    <source>
        <strain evidence="2">Brora</strain>
    </source>
</reference>
<evidence type="ECO:0000313" key="2">
    <source>
        <dbReference type="Proteomes" id="UP000014500"/>
    </source>
</evidence>
<dbReference type="AlphaFoldDB" id="T1IQF2"/>
<dbReference type="Proteomes" id="UP000014500">
    <property type="component" value="Unassembled WGS sequence"/>
</dbReference>
<evidence type="ECO:0000313" key="1">
    <source>
        <dbReference type="EnsemblMetazoa" id="SMAR003264-PA"/>
    </source>
</evidence>
<organism evidence="1 2">
    <name type="scientific">Strigamia maritima</name>
    <name type="common">European centipede</name>
    <name type="synonym">Geophilus maritimus</name>
    <dbReference type="NCBI Taxonomy" id="126957"/>
    <lineage>
        <taxon>Eukaryota</taxon>
        <taxon>Metazoa</taxon>
        <taxon>Ecdysozoa</taxon>
        <taxon>Arthropoda</taxon>
        <taxon>Myriapoda</taxon>
        <taxon>Chilopoda</taxon>
        <taxon>Pleurostigmophora</taxon>
        <taxon>Geophilomorpha</taxon>
        <taxon>Linotaeniidae</taxon>
        <taxon>Strigamia</taxon>
    </lineage>
</organism>
<dbReference type="HOGENOM" id="CLU_2707941_0_0_1"/>
<protein>
    <submittedName>
        <fullName evidence="1">Uncharacterized protein</fullName>
    </submittedName>
</protein>
<sequence>MATVVISSIASRLHCTTPFLEFRNNFPHSKKNIKSIHTSQQILHHSTAQFNFKEVLPFFVAMHFDLRAETKLV</sequence>
<dbReference type="EnsemblMetazoa" id="SMAR003264-RA">
    <property type="protein sequence ID" value="SMAR003264-PA"/>
    <property type="gene ID" value="SMAR003264"/>
</dbReference>
<keyword evidence="2" id="KW-1185">Reference proteome</keyword>
<accession>T1IQF2</accession>